<reference evidence="1 2" key="1">
    <citation type="submission" date="2016-03" db="EMBL/GenBank/DDBJ databases">
        <title>Comparative genomics of the ectomycorrhizal sister species Rhizopogon vinicolor and Rhizopogon vesiculosus (Basidiomycota: Boletales) reveals a divergence of the mating type B locus.</title>
        <authorList>
            <person name="Mujic A.B."/>
            <person name="Kuo A."/>
            <person name="Tritt A."/>
            <person name="Lipzen A."/>
            <person name="Chen C."/>
            <person name="Johnson J."/>
            <person name="Sharma A."/>
            <person name="Barry K."/>
            <person name="Grigoriev I.V."/>
            <person name="Spatafora J.W."/>
        </authorList>
    </citation>
    <scope>NUCLEOTIDE SEQUENCE [LARGE SCALE GENOMIC DNA]</scope>
    <source>
        <strain evidence="1 2">AM-OR11-056</strain>
    </source>
</reference>
<dbReference type="AlphaFoldDB" id="A0A1J8QER6"/>
<organism evidence="1 2">
    <name type="scientific">Rhizopogon vesiculosus</name>
    <dbReference type="NCBI Taxonomy" id="180088"/>
    <lineage>
        <taxon>Eukaryota</taxon>
        <taxon>Fungi</taxon>
        <taxon>Dikarya</taxon>
        <taxon>Basidiomycota</taxon>
        <taxon>Agaricomycotina</taxon>
        <taxon>Agaricomycetes</taxon>
        <taxon>Agaricomycetidae</taxon>
        <taxon>Boletales</taxon>
        <taxon>Suillineae</taxon>
        <taxon>Rhizopogonaceae</taxon>
        <taxon>Rhizopogon</taxon>
    </lineage>
</organism>
<dbReference type="OrthoDB" id="2642000at2759"/>
<feature type="non-terminal residue" evidence="1">
    <location>
        <position position="166"/>
    </location>
</feature>
<accession>A0A1J8QER6</accession>
<keyword evidence="2" id="KW-1185">Reference proteome</keyword>
<gene>
    <name evidence="1" type="ORF">AZE42_13817</name>
</gene>
<protein>
    <submittedName>
        <fullName evidence="1">Uncharacterized protein</fullName>
    </submittedName>
</protein>
<evidence type="ECO:0000313" key="2">
    <source>
        <dbReference type="Proteomes" id="UP000183567"/>
    </source>
</evidence>
<comment type="caution">
    <text evidence="1">The sequence shown here is derived from an EMBL/GenBank/DDBJ whole genome shotgun (WGS) entry which is preliminary data.</text>
</comment>
<name>A0A1J8QER6_9AGAM</name>
<dbReference type="EMBL" id="LVVM01001039">
    <property type="protein sequence ID" value="OJA19437.1"/>
    <property type="molecule type" value="Genomic_DNA"/>
</dbReference>
<sequence length="166" mass="18417">MRDFGLAVDFLDDSKKAQGRKKWTTTGTFPYSSTDEEHPHNICHDLESFIFLAFVLGVNIMGPYHQLQDWPVPVHNTDAIEMGISTAVNSAKLTAEKFNHSNVGWAENNTPLTSTRHIHTRTTAATATSPELLASSSSVPPWVKFGVSNFQGNEVMGQKENLKWDA</sequence>
<evidence type="ECO:0000313" key="1">
    <source>
        <dbReference type="EMBL" id="OJA19437.1"/>
    </source>
</evidence>
<proteinExistence type="predicted"/>
<dbReference type="Proteomes" id="UP000183567">
    <property type="component" value="Unassembled WGS sequence"/>
</dbReference>